<comment type="caution">
    <text evidence="1">The sequence shown here is derived from an EMBL/GenBank/DDBJ whole genome shotgun (WGS) entry which is preliminary data.</text>
</comment>
<protein>
    <submittedName>
        <fullName evidence="1">Uncharacterized protein</fullName>
    </submittedName>
</protein>
<reference evidence="1" key="1">
    <citation type="submission" date="2022-08" db="EMBL/GenBank/DDBJ databases">
        <title>Genome Sequence of Fusarium decemcellulare.</title>
        <authorList>
            <person name="Buettner E."/>
        </authorList>
    </citation>
    <scope>NUCLEOTIDE SEQUENCE</scope>
    <source>
        <strain evidence="1">Babe19</strain>
    </source>
</reference>
<accession>A0ACC1SNS0</accession>
<dbReference type="Proteomes" id="UP001148629">
    <property type="component" value="Unassembled WGS sequence"/>
</dbReference>
<sequence length="270" mass="28176">MSFRVVAILGCRGMGLDIARRLGIGRRLLLADFSQAILDTTAATLKDDGYIVDIALVDVSDYASVERFAQTAAEAGNIEAVVHTAGLSPTTGNSRRIYEVNLVGTANVIDAFLPVASSGTSLVCISSMAAHMIPGISAELEHHLATASRDNLLNHADLDIDNADPSGPARAYGMTKRGNVLRVQAAANAWGRRGARVNSISPGVISTSTGRQEIADAAGKYVAMSAAGRVGVPQDIVNGVAFLVSQDASFITGNDLLIDGGVVSSLRWKN</sequence>
<organism evidence="1 2">
    <name type="scientific">Fusarium decemcellulare</name>
    <dbReference type="NCBI Taxonomy" id="57161"/>
    <lineage>
        <taxon>Eukaryota</taxon>
        <taxon>Fungi</taxon>
        <taxon>Dikarya</taxon>
        <taxon>Ascomycota</taxon>
        <taxon>Pezizomycotina</taxon>
        <taxon>Sordariomycetes</taxon>
        <taxon>Hypocreomycetidae</taxon>
        <taxon>Hypocreales</taxon>
        <taxon>Nectriaceae</taxon>
        <taxon>Fusarium</taxon>
        <taxon>Fusarium decemcellulare species complex</taxon>
    </lineage>
</organism>
<proteinExistence type="predicted"/>
<name>A0ACC1SNS0_9HYPO</name>
<evidence type="ECO:0000313" key="1">
    <source>
        <dbReference type="EMBL" id="KAJ3543577.1"/>
    </source>
</evidence>
<keyword evidence="2" id="KW-1185">Reference proteome</keyword>
<dbReference type="EMBL" id="JANRMS010000238">
    <property type="protein sequence ID" value="KAJ3543577.1"/>
    <property type="molecule type" value="Genomic_DNA"/>
</dbReference>
<gene>
    <name evidence="1" type="ORF">NM208_g3505</name>
</gene>
<evidence type="ECO:0000313" key="2">
    <source>
        <dbReference type="Proteomes" id="UP001148629"/>
    </source>
</evidence>